<keyword evidence="3" id="KW-1185">Reference proteome</keyword>
<evidence type="ECO:0000313" key="2">
    <source>
        <dbReference type="EMBL" id="MCE7509430.1"/>
    </source>
</evidence>
<feature type="domain" description="Spore protein YkvP/CgeB glycosyl transferase-like" evidence="1">
    <location>
        <begin position="179"/>
        <end position="290"/>
    </location>
</feature>
<dbReference type="RefSeq" id="WP_233925881.1">
    <property type="nucleotide sequence ID" value="NZ_JAJVKT010000014.1"/>
</dbReference>
<organism evidence="2 3">
    <name type="scientific">Alloalcanivorax xenomutans</name>
    <dbReference type="NCBI Taxonomy" id="1094342"/>
    <lineage>
        <taxon>Bacteria</taxon>
        <taxon>Pseudomonadati</taxon>
        <taxon>Pseudomonadota</taxon>
        <taxon>Gammaproteobacteria</taxon>
        <taxon>Oceanospirillales</taxon>
        <taxon>Alcanivoracaceae</taxon>
        <taxon>Alloalcanivorax</taxon>
    </lineage>
</organism>
<proteinExistence type="predicted"/>
<dbReference type="Proteomes" id="UP001107961">
    <property type="component" value="Unassembled WGS sequence"/>
</dbReference>
<name>A0A9Q3ZDF3_9GAMM</name>
<reference evidence="2" key="1">
    <citation type="submission" date="2022-01" db="EMBL/GenBank/DDBJ databases">
        <authorList>
            <person name="Karlyshev A.V."/>
            <person name="Jaspars M."/>
        </authorList>
    </citation>
    <scope>NUCLEOTIDE SEQUENCE</scope>
    <source>
        <strain evidence="2">AGSA3-2</strain>
    </source>
</reference>
<comment type="caution">
    <text evidence="2">The sequence shown here is derived from an EMBL/GenBank/DDBJ whole genome shotgun (WGS) entry which is preliminary data.</text>
</comment>
<evidence type="ECO:0000259" key="1">
    <source>
        <dbReference type="Pfam" id="PF13524"/>
    </source>
</evidence>
<evidence type="ECO:0000313" key="3">
    <source>
        <dbReference type="Proteomes" id="UP001107961"/>
    </source>
</evidence>
<dbReference type="Pfam" id="PF13524">
    <property type="entry name" value="Glyco_trans_1_2"/>
    <property type="match status" value="1"/>
</dbReference>
<sequence length="318" mass="36361">MRSVLVISTRGKQAICGQIWQGVSECLPMEWKVVERESDILSVVTPLKAGHEYSRVVIDANLRRFGAGAKQLRGLSRLVLFDHDICQEVIPDSDWYRRYVPIMKYIGVTRVIVSSAFLANHLCRQGLDTVCIAKAYDSSVINDLQAERDLDAAFVGRTAHRVYRRRKRLLDKLKTELDVPILRSQPGEPYNALLNRIRVFVSADVGFNEYMIKNFEAMAAGCTLLAWRQPDSEQELLGFQENEHLFMYSDIEELKKTLVRLKQEPALAEKVAAAGRDLVVARHQWRHRVIPMVEALTKDIAPFGGLLSFRDRLRLLRL</sequence>
<protein>
    <submittedName>
        <fullName evidence="2">Glycosyltransferase</fullName>
    </submittedName>
</protein>
<dbReference type="Gene3D" id="3.40.50.2000">
    <property type="entry name" value="Glycogen Phosphorylase B"/>
    <property type="match status" value="1"/>
</dbReference>
<accession>A0A9Q3ZDF3</accession>
<dbReference type="SUPFAM" id="SSF53756">
    <property type="entry name" value="UDP-Glycosyltransferase/glycogen phosphorylase"/>
    <property type="match status" value="1"/>
</dbReference>
<dbReference type="EMBL" id="JAJVKT010000014">
    <property type="protein sequence ID" value="MCE7509430.1"/>
    <property type="molecule type" value="Genomic_DNA"/>
</dbReference>
<gene>
    <name evidence="2" type="ORF">LZG35_12335</name>
</gene>
<dbReference type="InterPro" id="IPR055259">
    <property type="entry name" value="YkvP/CgeB_Glyco_trans-like"/>
</dbReference>
<dbReference type="AlphaFoldDB" id="A0A9Q3ZDF3"/>